<gene>
    <name evidence="7" type="ORF">DME_LOCUS3940</name>
</gene>
<reference evidence="7 9" key="2">
    <citation type="submission" date="2018-11" db="EMBL/GenBank/DDBJ databases">
        <authorList>
            <consortium name="Pathogen Informatics"/>
        </authorList>
    </citation>
    <scope>NUCLEOTIDE SEQUENCE [LARGE SCALE GENOMIC DNA]</scope>
</reference>
<dbReference type="PROSITE" id="PS50026">
    <property type="entry name" value="EGF_3"/>
    <property type="match status" value="3"/>
</dbReference>
<keyword evidence="4 5" id="KW-1015">Disulfide bond</keyword>
<sequence length="228" mass="24803">EGYRCICEWGYRSTTNTSNPYCEDVDECSANPCFPGSACNGFQCVDKNECENPDLTTCSKNPPVDCINTIGSYRCGTCPPGYIGDGHICELINPCNLQPCYPDAICYNMKDDGARDGGYRCECPKGMIGDGIGAEGCFRSNTTLCVSDTCYNEGTCQIIADTEFKCHCMWGYVGKRCETATECLNDACNGRGKCIPLDAGGFKCHCSIGYFGEKCEFEEDGSVSFEIV</sequence>
<name>A0A0N4UR18_DRAME</name>
<dbReference type="InterPro" id="IPR051022">
    <property type="entry name" value="Notch_Cell-Fate_Det"/>
</dbReference>
<dbReference type="GO" id="GO:0005509">
    <property type="term" value="F:calcium ion binding"/>
    <property type="evidence" value="ECO:0007669"/>
    <property type="project" value="InterPro"/>
</dbReference>
<evidence type="ECO:0000259" key="6">
    <source>
        <dbReference type="PROSITE" id="PS50026"/>
    </source>
</evidence>
<dbReference type="PROSITE" id="PS00022">
    <property type="entry name" value="EGF_1"/>
    <property type="match status" value="2"/>
</dbReference>
<evidence type="ECO:0000256" key="5">
    <source>
        <dbReference type="PROSITE-ProRule" id="PRU00076"/>
    </source>
</evidence>
<dbReference type="GO" id="GO:0016020">
    <property type="term" value="C:membrane"/>
    <property type="evidence" value="ECO:0007669"/>
    <property type="project" value="UniProtKB-SubCell"/>
</dbReference>
<feature type="disulfide bond" evidence="5">
    <location>
        <begin position="168"/>
        <end position="177"/>
    </location>
</feature>
<evidence type="ECO:0000256" key="3">
    <source>
        <dbReference type="ARBA" id="ARBA00022737"/>
    </source>
</evidence>
<dbReference type="InterPro" id="IPR049883">
    <property type="entry name" value="NOTCH1_EGF-like"/>
</dbReference>
<dbReference type="Gene3D" id="2.10.25.10">
    <property type="entry name" value="Laminin"/>
    <property type="match status" value="4"/>
</dbReference>
<dbReference type="InterPro" id="IPR018097">
    <property type="entry name" value="EGF_Ca-bd_CS"/>
</dbReference>
<dbReference type="STRING" id="318479.A0A0N4UR18"/>
<feature type="domain" description="EGF-like" evidence="6">
    <location>
        <begin position="91"/>
        <end position="130"/>
    </location>
</feature>
<dbReference type="FunFam" id="2.10.25.10:FF:000038">
    <property type="entry name" value="Fibrillin 2"/>
    <property type="match status" value="1"/>
</dbReference>
<evidence type="ECO:0000256" key="4">
    <source>
        <dbReference type="ARBA" id="ARBA00023157"/>
    </source>
</evidence>
<dbReference type="WBParaSite" id="DME_0001048501-mRNA-1">
    <property type="protein sequence ID" value="DME_0001048501-mRNA-1"/>
    <property type="gene ID" value="DME_0001048501"/>
</dbReference>
<dbReference type="Proteomes" id="UP000274756">
    <property type="component" value="Unassembled WGS sequence"/>
</dbReference>
<dbReference type="SMART" id="SM00181">
    <property type="entry name" value="EGF"/>
    <property type="match status" value="4"/>
</dbReference>
<dbReference type="SMART" id="SM00179">
    <property type="entry name" value="EGF_CA"/>
    <property type="match status" value="3"/>
</dbReference>
<dbReference type="Pfam" id="PF07645">
    <property type="entry name" value="EGF_CA"/>
    <property type="match status" value="1"/>
</dbReference>
<dbReference type="PROSITE" id="PS01186">
    <property type="entry name" value="EGF_2"/>
    <property type="match status" value="2"/>
</dbReference>
<feature type="disulfide bond" evidence="5">
    <location>
        <begin position="206"/>
        <end position="215"/>
    </location>
</feature>
<evidence type="ECO:0000256" key="1">
    <source>
        <dbReference type="ARBA" id="ARBA00022536"/>
    </source>
</evidence>
<keyword evidence="3" id="KW-0677">Repeat</keyword>
<evidence type="ECO:0000313" key="10">
    <source>
        <dbReference type="WBParaSite" id="DME_0001048501-mRNA-1"/>
    </source>
</evidence>
<feature type="domain" description="EGF-like" evidence="6">
    <location>
        <begin position="141"/>
        <end position="178"/>
    </location>
</feature>
<comment type="caution">
    <text evidence="5">Lacks conserved residue(s) required for the propagation of feature annotation.</text>
</comment>
<dbReference type="OrthoDB" id="9946071at2759"/>
<evidence type="ECO:0000313" key="8">
    <source>
        <dbReference type="Proteomes" id="UP000038040"/>
    </source>
</evidence>
<keyword evidence="1 5" id="KW-0245">EGF-like domain</keyword>
<organism evidence="8 10">
    <name type="scientific">Dracunculus medinensis</name>
    <name type="common">Guinea worm</name>
    <dbReference type="NCBI Taxonomy" id="318479"/>
    <lineage>
        <taxon>Eukaryota</taxon>
        <taxon>Metazoa</taxon>
        <taxon>Ecdysozoa</taxon>
        <taxon>Nematoda</taxon>
        <taxon>Chromadorea</taxon>
        <taxon>Rhabditida</taxon>
        <taxon>Spirurina</taxon>
        <taxon>Dracunculoidea</taxon>
        <taxon>Dracunculidae</taxon>
        <taxon>Dracunculus</taxon>
    </lineage>
</organism>
<keyword evidence="2" id="KW-0732">Signal</keyword>
<dbReference type="InterPro" id="IPR000742">
    <property type="entry name" value="EGF"/>
</dbReference>
<dbReference type="PANTHER" id="PTHR24049">
    <property type="entry name" value="CRUMBS FAMILY MEMBER"/>
    <property type="match status" value="1"/>
</dbReference>
<dbReference type="AlphaFoldDB" id="A0A0N4UR18"/>
<reference evidence="10" key="1">
    <citation type="submission" date="2017-02" db="UniProtKB">
        <authorList>
            <consortium name="WormBaseParasite"/>
        </authorList>
    </citation>
    <scope>IDENTIFICATION</scope>
</reference>
<protein>
    <submittedName>
        <fullName evidence="10">EGF-like domain-containing protein</fullName>
    </submittedName>
</protein>
<proteinExistence type="predicted"/>
<dbReference type="InterPro" id="IPR001881">
    <property type="entry name" value="EGF-like_Ca-bd_dom"/>
</dbReference>
<feature type="domain" description="EGF-like" evidence="6">
    <location>
        <begin position="179"/>
        <end position="216"/>
    </location>
</feature>
<dbReference type="Proteomes" id="UP000038040">
    <property type="component" value="Unplaced"/>
</dbReference>
<dbReference type="PROSITE" id="PS01187">
    <property type="entry name" value="EGF_CA"/>
    <property type="match status" value="1"/>
</dbReference>
<accession>A0A0N4UR18</accession>
<evidence type="ECO:0000313" key="7">
    <source>
        <dbReference type="EMBL" id="VDN53967.1"/>
    </source>
</evidence>
<evidence type="ECO:0000256" key="2">
    <source>
        <dbReference type="ARBA" id="ARBA00022729"/>
    </source>
</evidence>
<dbReference type="SUPFAM" id="SSF57196">
    <property type="entry name" value="EGF/Laminin"/>
    <property type="match status" value="3"/>
</dbReference>
<dbReference type="Pfam" id="PF00008">
    <property type="entry name" value="EGF"/>
    <property type="match status" value="1"/>
</dbReference>
<dbReference type="EMBL" id="UYYG01000225">
    <property type="protein sequence ID" value="VDN53967.1"/>
    <property type="molecule type" value="Genomic_DNA"/>
</dbReference>
<evidence type="ECO:0000313" key="9">
    <source>
        <dbReference type="Proteomes" id="UP000274756"/>
    </source>
</evidence>
<keyword evidence="9" id="KW-1185">Reference proteome</keyword>